<name>A0ACB7XBN9_9ERIC</name>
<evidence type="ECO:0000313" key="1">
    <source>
        <dbReference type="EMBL" id="KAH7838108.1"/>
    </source>
</evidence>
<dbReference type="EMBL" id="CM037156">
    <property type="protein sequence ID" value="KAH7838108.1"/>
    <property type="molecule type" value="Genomic_DNA"/>
</dbReference>
<gene>
    <name evidence="1" type="ORF">Vadar_022151</name>
</gene>
<reference evidence="1 2" key="1">
    <citation type="journal article" date="2021" name="Hortic Res">
        <title>High-quality reference genome and annotation aids understanding of berry development for evergreen blueberry (Vaccinium darrowii).</title>
        <authorList>
            <person name="Yu J."/>
            <person name="Hulse-Kemp A.M."/>
            <person name="Babiker E."/>
            <person name="Staton M."/>
        </authorList>
    </citation>
    <scope>NUCLEOTIDE SEQUENCE [LARGE SCALE GENOMIC DNA]</scope>
    <source>
        <strain evidence="2">cv. NJ 8807/NJ 8810</strain>
        <tissue evidence="1">Young leaf</tissue>
    </source>
</reference>
<organism evidence="1 2">
    <name type="scientific">Vaccinium darrowii</name>
    <dbReference type="NCBI Taxonomy" id="229202"/>
    <lineage>
        <taxon>Eukaryota</taxon>
        <taxon>Viridiplantae</taxon>
        <taxon>Streptophyta</taxon>
        <taxon>Embryophyta</taxon>
        <taxon>Tracheophyta</taxon>
        <taxon>Spermatophyta</taxon>
        <taxon>Magnoliopsida</taxon>
        <taxon>eudicotyledons</taxon>
        <taxon>Gunneridae</taxon>
        <taxon>Pentapetalae</taxon>
        <taxon>asterids</taxon>
        <taxon>Ericales</taxon>
        <taxon>Ericaceae</taxon>
        <taxon>Vaccinioideae</taxon>
        <taxon>Vaccinieae</taxon>
        <taxon>Vaccinium</taxon>
    </lineage>
</organism>
<protein>
    <submittedName>
        <fullName evidence="1">Uncharacterized protein</fullName>
    </submittedName>
</protein>
<proteinExistence type="predicted"/>
<comment type="caution">
    <text evidence="1">The sequence shown here is derived from an EMBL/GenBank/DDBJ whole genome shotgun (WGS) entry which is preliminary data.</text>
</comment>
<keyword evidence="2" id="KW-1185">Reference proteome</keyword>
<dbReference type="Proteomes" id="UP000828048">
    <property type="component" value="Chromosome 6"/>
</dbReference>
<sequence length="228" mass="24601">MRKSTLIFLIYLLFQLISLLPHVASISNCNEPCRNLNDCDGQLICIDGKCHDDPTEMTNICQGNPPVPAPSADGCSPSGNLTCNGTSYPTYSCSPAITSSTPAKLTNNNFSQGDDGGGPSECDGKYHSNKNLIVGLSTGWYNGGTRCNQVIHIQADNGRSVKAKVVDECDSRHGCDEEHPRQPPCEYDIVNASDAVWEALGLNIDDGVVNVTWFEEKKSPVLVLSCTF</sequence>
<accession>A0ACB7XBN9</accession>
<evidence type="ECO:0000313" key="2">
    <source>
        <dbReference type="Proteomes" id="UP000828048"/>
    </source>
</evidence>